<keyword evidence="3" id="KW-1185">Reference proteome</keyword>
<evidence type="ECO:0000313" key="3">
    <source>
        <dbReference type="Proteomes" id="UP000029014"/>
    </source>
</evidence>
<dbReference type="PIRSF" id="PIRSF037394">
    <property type="entry name" value="ABC_thiamine-permease_YkoE_prd"/>
    <property type="match status" value="1"/>
</dbReference>
<dbReference type="eggNOG" id="COG4721">
    <property type="taxonomic scope" value="Bacteria"/>
</dbReference>
<dbReference type="STRING" id="1693.BMIN_0259"/>
<dbReference type="AlphaFoldDB" id="A0A087BMW5"/>
<keyword evidence="1" id="KW-0812">Transmembrane</keyword>
<organism evidence="2 3">
    <name type="scientific">Bifidobacterium minimum</name>
    <dbReference type="NCBI Taxonomy" id="1693"/>
    <lineage>
        <taxon>Bacteria</taxon>
        <taxon>Bacillati</taxon>
        <taxon>Actinomycetota</taxon>
        <taxon>Actinomycetes</taxon>
        <taxon>Bifidobacteriales</taxon>
        <taxon>Bifidobacteriaceae</taxon>
        <taxon>Bifidobacterium</taxon>
    </lineage>
</organism>
<reference evidence="2 3" key="1">
    <citation type="submission" date="2014-03" db="EMBL/GenBank/DDBJ databases">
        <title>Genomics of Bifidobacteria.</title>
        <authorList>
            <person name="Ventura M."/>
            <person name="Milani C."/>
            <person name="Lugli G.A."/>
        </authorList>
    </citation>
    <scope>NUCLEOTIDE SEQUENCE [LARGE SCALE GENOMIC DNA]</scope>
    <source>
        <strain evidence="2 3">LMG 11592</strain>
    </source>
</reference>
<accession>A0A087BMW5</accession>
<sequence length="188" mass="20276">MDIAVAAALGVACGLVFWSFNYAYAVISPILRDLLPGLASVLHALWYFSGPLALLIVRKPGVAIFVNVVGSLTEMVLGNPYPVSSVIVSALLQGVASEIPFAVTRYRRFSLAMSVASGAVTALEYGLYLMVTMYQGRSGVYVTIHMVSEMVGGVIIAGLMSWWLYRAIARTGALYQFASGRRVEKDID</sequence>
<dbReference type="InterPro" id="IPR017195">
    <property type="entry name" value="ABC_thiamin-permease_prd"/>
</dbReference>
<dbReference type="EMBL" id="JGZD01000009">
    <property type="protein sequence ID" value="KFI72365.1"/>
    <property type="molecule type" value="Genomic_DNA"/>
</dbReference>
<name>A0A087BMW5_9BIFI</name>
<dbReference type="Proteomes" id="UP000029014">
    <property type="component" value="Unassembled WGS sequence"/>
</dbReference>
<feature type="transmembrane region" description="Helical" evidence="1">
    <location>
        <begin position="109"/>
        <end position="128"/>
    </location>
</feature>
<evidence type="ECO:0000313" key="2">
    <source>
        <dbReference type="EMBL" id="KFI72365.1"/>
    </source>
</evidence>
<gene>
    <name evidence="2" type="ORF">BMIN_0259</name>
</gene>
<protein>
    <submittedName>
        <fullName evidence="2">Hydroxymethylpyrimidine transport system permease protein</fullName>
    </submittedName>
</protein>
<dbReference type="Pfam" id="PF09819">
    <property type="entry name" value="ABC_cobalt"/>
    <property type="match status" value="1"/>
</dbReference>
<keyword evidence="1" id="KW-1133">Transmembrane helix</keyword>
<evidence type="ECO:0000256" key="1">
    <source>
        <dbReference type="SAM" id="Phobius"/>
    </source>
</evidence>
<comment type="caution">
    <text evidence="2">The sequence shown here is derived from an EMBL/GenBank/DDBJ whole genome shotgun (WGS) entry which is preliminary data.</text>
</comment>
<feature type="transmembrane region" description="Helical" evidence="1">
    <location>
        <begin position="35"/>
        <end position="57"/>
    </location>
</feature>
<keyword evidence="1" id="KW-0472">Membrane</keyword>
<feature type="transmembrane region" description="Helical" evidence="1">
    <location>
        <begin position="140"/>
        <end position="165"/>
    </location>
</feature>
<proteinExistence type="predicted"/>